<dbReference type="Pfam" id="PF06114">
    <property type="entry name" value="Peptidase_M78"/>
    <property type="match status" value="1"/>
</dbReference>
<reference evidence="2 3" key="1">
    <citation type="submission" date="2009-08" db="EMBL/GenBank/DDBJ databases">
        <authorList>
            <person name="Shrivastava S."/>
            <person name="Brinkac L.B."/>
            <person name="Brown J.L."/>
            <person name="Bruce D.B."/>
            <person name="Detter C."/>
            <person name="Green L.D."/>
            <person name="Munk C.A."/>
            <person name="Rogers Y.C."/>
            <person name="Tapia R."/>
            <person name="Sims D.R."/>
            <person name="Smith L.A."/>
            <person name="Smith T.J."/>
            <person name="Sutton G."/>
            <person name="Brettin T."/>
        </authorList>
    </citation>
    <scope>NUCLEOTIDE SEQUENCE [LARGE SCALE GENOMIC DNA]</scope>
    <source>
        <strain evidence="3">E4 str. BoNT E BL5262</strain>
    </source>
</reference>
<accession>C4II69</accession>
<organism evidence="2 3">
    <name type="scientific">Clostridium butyricum E4 str. BoNT E BL5262</name>
    <dbReference type="NCBI Taxonomy" id="632245"/>
    <lineage>
        <taxon>Bacteria</taxon>
        <taxon>Bacillati</taxon>
        <taxon>Bacillota</taxon>
        <taxon>Clostridia</taxon>
        <taxon>Eubacteriales</taxon>
        <taxon>Clostridiaceae</taxon>
        <taxon>Clostridium</taxon>
    </lineage>
</organism>
<dbReference type="RefSeq" id="WP_003414895.1">
    <property type="nucleotide sequence ID" value="NZ_ACOM01000005.1"/>
</dbReference>
<evidence type="ECO:0000259" key="1">
    <source>
        <dbReference type="Pfam" id="PF06114"/>
    </source>
</evidence>
<dbReference type="Proteomes" id="UP000003081">
    <property type="component" value="Unassembled WGS sequence"/>
</dbReference>
<dbReference type="EMBL" id="ACOM01000005">
    <property type="protein sequence ID" value="EEP53855.1"/>
    <property type="molecule type" value="Genomic_DNA"/>
</dbReference>
<name>C4II69_CLOBU</name>
<evidence type="ECO:0000313" key="3">
    <source>
        <dbReference type="Proteomes" id="UP000003081"/>
    </source>
</evidence>
<dbReference type="HOGENOM" id="CLU_134323_0_0_9"/>
<protein>
    <recommendedName>
        <fullName evidence="1">IrrE N-terminal-like domain-containing protein</fullName>
    </recommendedName>
</protein>
<feature type="domain" description="IrrE N-terminal-like" evidence="1">
    <location>
        <begin position="16"/>
        <end position="136"/>
    </location>
</feature>
<evidence type="ECO:0000313" key="2">
    <source>
        <dbReference type="EMBL" id="EEP53855.1"/>
    </source>
</evidence>
<dbReference type="AlphaFoldDB" id="C4II69"/>
<gene>
    <name evidence="2" type="ORF">CLP_2953</name>
</gene>
<dbReference type="InterPro" id="IPR010359">
    <property type="entry name" value="IrrE_HExxH"/>
</dbReference>
<dbReference type="eggNOG" id="COG2856">
    <property type="taxonomic scope" value="Bacteria"/>
</dbReference>
<comment type="caution">
    <text evidence="2">The sequence shown here is derived from an EMBL/GenBank/DDBJ whole genome shotgun (WGS) entry which is preliminary data.</text>
</comment>
<proteinExistence type="predicted"/>
<keyword evidence="3" id="KW-1185">Reference proteome</keyword>
<sequence>MKNIFSIFKLLSSERIILEDFNPKESDLDGIYINIPGLDPVIGINKNIIDSSRLYISTLGEELGHHFTTCGNLTTTSKTYNDVLMKAKQEQKAKVWASNFLISDRDFVHALNNCIISKDEMAEYFHVTEEIVNLKIKSIIVDEEKYINIKRDFMTKEIQYNSCLI</sequence>